<organism evidence="7 8">
    <name type="scientific">Luteimonas composti</name>
    <dbReference type="NCBI Taxonomy" id="398257"/>
    <lineage>
        <taxon>Bacteria</taxon>
        <taxon>Pseudomonadati</taxon>
        <taxon>Pseudomonadota</taxon>
        <taxon>Gammaproteobacteria</taxon>
        <taxon>Lysobacterales</taxon>
        <taxon>Lysobacteraceae</taxon>
        <taxon>Luteimonas</taxon>
    </lineage>
</organism>
<evidence type="ECO:0000313" key="8">
    <source>
        <dbReference type="Proteomes" id="UP001160550"/>
    </source>
</evidence>
<dbReference type="RefSeq" id="WP_280941651.1">
    <property type="nucleotide sequence ID" value="NZ_JARYGX010000013.1"/>
</dbReference>
<keyword evidence="8" id="KW-1185">Reference proteome</keyword>
<evidence type="ECO:0000256" key="3">
    <source>
        <dbReference type="ARBA" id="ARBA00023139"/>
    </source>
</evidence>
<keyword evidence="4" id="KW-0449">Lipoprotein</keyword>
<evidence type="ECO:0000256" key="1">
    <source>
        <dbReference type="ARBA" id="ARBA00022729"/>
    </source>
</evidence>
<dbReference type="PROSITE" id="PS51257">
    <property type="entry name" value="PROKAR_LIPOPROTEIN"/>
    <property type="match status" value="1"/>
</dbReference>
<feature type="domain" description="C-type lysozyme inhibitor" evidence="6">
    <location>
        <begin position="45"/>
        <end position="107"/>
    </location>
</feature>
<dbReference type="Gene3D" id="2.40.128.200">
    <property type="match status" value="1"/>
</dbReference>
<dbReference type="InterPro" id="IPR018660">
    <property type="entry name" value="MliC"/>
</dbReference>
<evidence type="ECO:0000256" key="5">
    <source>
        <dbReference type="SAM" id="SignalP"/>
    </source>
</evidence>
<keyword evidence="3" id="KW-0564">Palmitate</keyword>
<keyword evidence="2" id="KW-0472">Membrane</keyword>
<dbReference type="EMBL" id="JARYGX010000013">
    <property type="protein sequence ID" value="MDH7452441.1"/>
    <property type="molecule type" value="Genomic_DNA"/>
</dbReference>
<keyword evidence="1 5" id="KW-0732">Signal</keyword>
<comment type="caution">
    <text evidence="7">The sequence shown here is derived from an EMBL/GenBank/DDBJ whole genome shotgun (WGS) entry which is preliminary data.</text>
</comment>
<feature type="signal peptide" evidence="5">
    <location>
        <begin position="1"/>
        <end position="22"/>
    </location>
</feature>
<reference evidence="7" key="1">
    <citation type="journal article" date="2007" name="Int. J. Syst. Evol. Microbiol.">
        <title>Luteimonas composti sp. nov., a moderately thermophilic bacterium isolated from food waste.</title>
        <authorList>
            <person name="Young C.C."/>
            <person name="Kampfer P."/>
            <person name="Chen W.M."/>
            <person name="Yen W.S."/>
            <person name="Arun A.B."/>
            <person name="Lai W.A."/>
            <person name="Shen F.T."/>
            <person name="Rekha P.D."/>
            <person name="Lin K.Y."/>
            <person name="Chou J.H."/>
        </authorList>
    </citation>
    <scope>NUCLEOTIDE SEQUENCE</scope>
    <source>
        <strain evidence="7">CC-YY355</strain>
    </source>
</reference>
<dbReference type="SUPFAM" id="SSF141488">
    <property type="entry name" value="YdhA-like"/>
    <property type="match status" value="1"/>
</dbReference>
<dbReference type="Pfam" id="PF09864">
    <property type="entry name" value="MliC"/>
    <property type="match status" value="1"/>
</dbReference>
<evidence type="ECO:0000313" key="7">
    <source>
        <dbReference type="EMBL" id="MDH7452441.1"/>
    </source>
</evidence>
<evidence type="ECO:0000256" key="4">
    <source>
        <dbReference type="ARBA" id="ARBA00023288"/>
    </source>
</evidence>
<dbReference type="Proteomes" id="UP001160550">
    <property type="component" value="Unassembled WGS sequence"/>
</dbReference>
<evidence type="ECO:0000259" key="6">
    <source>
        <dbReference type="Pfam" id="PF09864"/>
    </source>
</evidence>
<evidence type="ECO:0000256" key="2">
    <source>
        <dbReference type="ARBA" id="ARBA00023136"/>
    </source>
</evidence>
<accession>A0ABT6MQ67</accession>
<proteinExistence type="predicted"/>
<dbReference type="InterPro" id="IPR036328">
    <property type="entry name" value="MliC_sf"/>
</dbReference>
<reference evidence="7" key="2">
    <citation type="submission" date="2023-04" db="EMBL/GenBank/DDBJ databases">
        <authorList>
            <person name="Sun J.-Q."/>
        </authorList>
    </citation>
    <scope>NUCLEOTIDE SEQUENCE</scope>
    <source>
        <strain evidence="7">CC-YY355</strain>
    </source>
</reference>
<protein>
    <submittedName>
        <fullName evidence="7">MliC family protein</fullName>
    </submittedName>
</protein>
<sequence>MRPAPACLALLLLAACRPAPEAAPEPSGAGPATAPAAPDVVESRFRCGDLLAGARFDNARSELVLTVATRRIVLPQALSASGARYSDAAGNEFWNKGNEATLVLDGQRHACASTDEVSPWDEARGRGVVFRGLGTEPFWSLEVAGGDAPDIQLALDMGERPLRVAGATRLPGREGFRGIANDGSEVELRIVESACSDGMSDMDYPATVELKVGPDTLRGCGAFLDQ</sequence>
<feature type="chain" id="PRO_5046862867" evidence="5">
    <location>
        <begin position="23"/>
        <end position="226"/>
    </location>
</feature>
<name>A0ABT6MQ67_9GAMM</name>
<gene>
    <name evidence="7" type="ORF">QF205_04990</name>
</gene>